<dbReference type="CDD" id="cd04277">
    <property type="entry name" value="ZnMc_serralysin_like"/>
    <property type="match status" value="1"/>
</dbReference>
<evidence type="ECO:0000256" key="7">
    <source>
        <dbReference type="SAM" id="MobiDB-lite"/>
    </source>
</evidence>
<dbReference type="Pfam" id="PF08548">
    <property type="entry name" value="Peptidase_M10_C"/>
    <property type="match status" value="2"/>
</dbReference>
<evidence type="ECO:0000259" key="8">
    <source>
        <dbReference type="SMART" id="SM00235"/>
    </source>
</evidence>
<accession>A0ABY1TAZ6</accession>
<keyword evidence="10" id="KW-1185">Reference proteome</keyword>
<evidence type="ECO:0000256" key="2">
    <source>
        <dbReference type="ARBA" id="ARBA00004613"/>
    </source>
</evidence>
<gene>
    <name evidence="9" type="ORF">SAMN04488487_2299</name>
</gene>
<dbReference type="SMART" id="SM00235">
    <property type="entry name" value="ZnMc"/>
    <property type="match status" value="1"/>
</dbReference>
<dbReference type="InterPro" id="IPR034033">
    <property type="entry name" value="Serralysin-like"/>
</dbReference>
<evidence type="ECO:0000256" key="4">
    <source>
        <dbReference type="ARBA" id="ARBA00022525"/>
    </source>
</evidence>
<comment type="similarity">
    <text evidence="3">Belongs to the peptidase M10B family.</text>
</comment>
<reference evidence="9 10" key="1">
    <citation type="submission" date="2017-09" db="EMBL/GenBank/DDBJ databases">
        <authorList>
            <person name="Varghese N."/>
            <person name="Submissions S."/>
        </authorList>
    </citation>
    <scope>NUCLEOTIDE SEQUENCE [LARGE SCALE GENOMIC DNA]</scope>
    <source>
        <strain evidence="10">ATCC 13525 / DSM 50090 / JCM 5963 / NBRC 14160 / NCIMB 9046 / NCTC 10038 / VKM B-894</strain>
    </source>
</reference>
<dbReference type="InterPro" id="IPR006026">
    <property type="entry name" value="Peptidase_Metallo"/>
</dbReference>
<dbReference type="InterPro" id="IPR011049">
    <property type="entry name" value="Serralysin-like_metalloprot_C"/>
</dbReference>
<name>A0ABY1TAZ6_PSEFL</name>
<evidence type="ECO:0000256" key="5">
    <source>
        <dbReference type="ARBA" id="ARBA00022737"/>
    </source>
</evidence>
<sequence length="621" mass="67882">METAGVTEKGKHNYPARVITLKIHPGKLSYPLNSLAAQPAERSSRLSDSRPFVQPSTQHRFVRPHARQTVQAGRQWDSSAASAGNTNGSQYDATLRADDPHLGKANRLSFDKQQAIEQLTRKTTTWQDLNQNNKTEISYYFKYEQGIGFNAHQKQEARRSIESWGDVANLTFTENGGSAEGQLTFKISDAVSVADGAFPYSRFMGSQGGDTRYNQNYVARPHITHEVGHALGLRHPGDYDGKPDDTKRIYAQDSKAHTIMSYYDAQTSGKRVRYDLMAPMMDDISAIQHKYGANYKTRRENNIYGFNSNTGRDYYSLNSNRDSAAFCIWDGAGNDTLDASGYHTNQVINLRAGSFSDVGNGQGNVSIARGCTIENAIGGSGADALIGNDEDNRLTGGASADRLRGGRGADSFVYHHASDSTPQNPDEIMDFTSGTDKIDVTGALRSAGLSSVSVVNAWSGKAGEALLTYDERSGMGSVAIDLNGNGRADLLIKTHGRVKPTDITPLYKRELPARGARPVTPTAIRPRVVFHSARDSGVANARLLTNFNSGADLIDLRAIEKEANKRLTSVKQFTGKVGETIVSFNPHSNRYFVAIDLTGNRTTDFLVKSTHVIKPKDILVN</sequence>
<evidence type="ECO:0000256" key="6">
    <source>
        <dbReference type="ARBA" id="ARBA00022837"/>
    </source>
</evidence>
<dbReference type="InterPro" id="IPR024079">
    <property type="entry name" value="MetalloPept_cat_dom_sf"/>
</dbReference>
<feature type="domain" description="Peptidase metallopeptidase" evidence="8">
    <location>
        <begin position="122"/>
        <end position="293"/>
    </location>
</feature>
<organism evidence="9 10">
    <name type="scientific">Pseudomonas fluorescens</name>
    <dbReference type="NCBI Taxonomy" id="294"/>
    <lineage>
        <taxon>Bacteria</taxon>
        <taxon>Pseudomonadati</taxon>
        <taxon>Pseudomonadota</taxon>
        <taxon>Gammaproteobacteria</taxon>
        <taxon>Pseudomonadales</taxon>
        <taxon>Pseudomonadaceae</taxon>
        <taxon>Pseudomonas</taxon>
    </lineage>
</organism>
<dbReference type="GeneID" id="61636216"/>
<dbReference type="Gene3D" id="3.40.390.10">
    <property type="entry name" value="Collagenase (Catalytic Domain)"/>
    <property type="match status" value="1"/>
</dbReference>
<dbReference type="Gene3D" id="2.150.10.10">
    <property type="entry name" value="Serralysin-like metalloprotease, C-terminal"/>
    <property type="match status" value="2"/>
</dbReference>
<comment type="subcellular location">
    <subcellularLocation>
        <location evidence="2">Secreted</location>
    </subcellularLocation>
</comment>
<dbReference type="InterPro" id="IPR001343">
    <property type="entry name" value="Hemolysn_Ca-bd"/>
</dbReference>
<dbReference type="SUPFAM" id="SSF51120">
    <property type="entry name" value="beta-Roll"/>
    <property type="match status" value="1"/>
</dbReference>
<keyword evidence="6" id="KW-0106">Calcium</keyword>
<dbReference type="Pfam" id="PF00353">
    <property type="entry name" value="HemolysinCabind"/>
    <property type="match status" value="1"/>
</dbReference>
<dbReference type="RefSeq" id="WP_232005438.1">
    <property type="nucleotide sequence ID" value="NZ_CBCRXZ010000014.1"/>
</dbReference>
<dbReference type="SUPFAM" id="SSF55486">
    <property type="entry name" value="Metalloproteases ('zincins'), catalytic domain"/>
    <property type="match status" value="1"/>
</dbReference>
<evidence type="ECO:0000313" key="9">
    <source>
        <dbReference type="EMBL" id="SNY09146.1"/>
    </source>
</evidence>
<evidence type="ECO:0000256" key="1">
    <source>
        <dbReference type="ARBA" id="ARBA00001913"/>
    </source>
</evidence>
<dbReference type="Proteomes" id="UP000218682">
    <property type="component" value="Chromosome I"/>
</dbReference>
<evidence type="ECO:0000256" key="3">
    <source>
        <dbReference type="ARBA" id="ARBA00009490"/>
    </source>
</evidence>
<comment type="cofactor">
    <cofactor evidence="1">
        <name>Ca(2+)</name>
        <dbReference type="ChEBI" id="CHEBI:29108"/>
    </cofactor>
</comment>
<dbReference type="EMBL" id="LT907842">
    <property type="protein sequence ID" value="SNY09146.1"/>
    <property type="molecule type" value="Genomic_DNA"/>
</dbReference>
<protein>
    <submittedName>
        <fullName evidence="9">Type I secretion C-terminal target domain (VC_A0849 subclass)</fullName>
    </submittedName>
</protein>
<dbReference type="PRINTS" id="PR00313">
    <property type="entry name" value="CABNDNGRPT"/>
</dbReference>
<dbReference type="InterPro" id="IPR013858">
    <property type="entry name" value="Peptidase_M10B_C"/>
</dbReference>
<keyword evidence="4" id="KW-0964">Secreted</keyword>
<proteinExistence type="inferred from homology"/>
<evidence type="ECO:0000313" key="10">
    <source>
        <dbReference type="Proteomes" id="UP000218682"/>
    </source>
</evidence>
<keyword evidence="5" id="KW-0677">Repeat</keyword>
<feature type="region of interest" description="Disordered" evidence="7">
    <location>
        <begin position="39"/>
        <end position="96"/>
    </location>
</feature>